<dbReference type="Pfam" id="PF01636">
    <property type="entry name" value="APH"/>
    <property type="match status" value="1"/>
</dbReference>
<dbReference type="PANTHER" id="PTHR21310:SF42">
    <property type="entry name" value="BIFUNCTIONAL AAC_APH"/>
    <property type="match status" value="1"/>
</dbReference>
<accession>A0A6J4LF84</accession>
<dbReference type="InterPro" id="IPR051678">
    <property type="entry name" value="AGP_Transferase"/>
</dbReference>
<dbReference type="Gene3D" id="3.90.1200.10">
    <property type="match status" value="1"/>
</dbReference>
<dbReference type="AlphaFoldDB" id="A0A6J4LF84"/>
<evidence type="ECO:0000313" key="3">
    <source>
        <dbReference type="EMBL" id="CAA9332138.1"/>
    </source>
</evidence>
<dbReference type="InterPro" id="IPR011009">
    <property type="entry name" value="Kinase-like_dom_sf"/>
</dbReference>
<gene>
    <name evidence="3" type="ORF">AVDCRST_MAG46-1487</name>
</gene>
<organism evidence="3">
    <name type="scientific">uncultured Nocardioidaceae bacterium</name>
    <dbReference type="NCBI Taxonomy" id="253824"/>
    <lineage>
        <taxon>Bacteria</taxon>
        <taxon>Bacillati</taxon>
        <taxon>Actinomycetota</taxon>
        <taxon>Actinomycetes</taxon>
        <taxon>Propionibacteriales</taxon>
        <taxon>Nocardioidaceae</taxon>
        <taxon>environmental samples</taxon>
    </lineage>
</organism>
<proteinExistence type="predicted"/>
<protein>
    <submittedName>
        <fullName evidence="3">Putative phosphotransferase</fullName>
    </submittedName>
</protein>
<dbReference type="GO" id="GO:0016740">
    <property type="term" value="F:transferase activity"/>
    <property type="evidence" value="ECO:0007669"/>
    <property type="project" value="UniProtKB-KW"/>
</dbReference>
<dbReference type="EMBL" id="CADCUD010000092">
    <property type="protein sequence ID" value="CAA9332138.1"/>
    <property type="molecule type" value="Genomic_DNA"/>
</dbReference>
<evidence type="ECO:0000259" key="2">
    <source>
        <dbReference type="Pfam" id="PF01636"/>
    </source>
</evidence>
<name>A0A6J4LF84_9ACTN</name>
<dbReference type="InterPro" id="IPR002575">
    <property type="entry name" value="Aminoglycoside_PTrfase"/>
</dbReference>
<sequence>MILAMGAPRMHADEVATDRDLVRRLLTGQFPQWAGLTLELVDSYGTDHDIYRLGDKLSVRLPRIGWATQQAATEARWLPRLAPQLPLAVPVQLARGRPAEGYPFEWSVYEWLPGENANGTITDLDQAAIDLAAFVKALRSVDTTGAHPRPPRGRGGPLAEGDDGVRQSVAELGDRIDGAAALRSWQESLDAPPWKGPGVWVHGDLLPGNLLVVDGRLSAVIDFGGLNVGDPACDLQPVWNVFAASSRERFRAELDVDEASWLRGRGWALYQAVMALPYYWDTNPGMVHQASHALEQVLADGS</sequence>
<reference evidence="3" key="1">
    <citation type="submission" date="2020-02" db="EMBL/GenBank/DDBJ databases">
        <authorList>
            <person name="Meier V. D."/>
        </authorList>
    </citation>
    <scope>NUCLEOTIDE SEQUENCE</scope>
    <source>
        <strain evidence="3">AVDCRST_MAG46</strain>
    </source>
</reference>
<dbReference type="PANTHER" id="PTHR21310">
    <property type="entry name" value="AMINOGLYCOSIDE PHOSPHOTRANSFERASE-RELATED-RELATED"/>
    <property type="match status" value="1"/>
</dbReference>
<dbReference type="CDD" id="cd05155">
    <property type="entry name" value="APH_ChoK_like_1"/>
    <property type="match status" value="1"/>
</dbReference>
<feature type="region of interest" description="Disordered" evidence="1">
    <location>
        <begin position="142"/>
        <end position="163"/>
    </location>
</feature>
<evidence type="ECO:0000256" key="1">
    <source>
        <dbReference type="SAM" id="MobiDB-lite"/>
    </source>
</evidence>
<feature type="domain" description="Aminoglycoside phosphotransferase" evidence="2">
    <location>
        <begin position="45"/>
        <end position="265"/>
    </location>
</feature>
<keyword evidence="3" id="KW-0808">Transferase</keyword>
<dbReference type="Gene3D" id="3.30.200.20">
    <property type="entry name" value="Phosphorylase Kinase, domain 1"/>
    <property type="match status" value="1"/>
</dbReference>
<dbReference type="SUPFAM" id="SSF56112">
    <property type="entry name" value="Protein kinase-like (PK-like)"/>
    <property type="match status" value="1"/>
</dbReference>